<organism evidence="1">
    <name type="scientific">human gut metagenome</name>
    <dbReference type="NCBI Taxonomy" id="408170"/>
    <lineage>
        <taxon>unclassified sequences</taxon>
        <taxon>metagenomes</taxon>
        <taxon>organismal metagenomes</taxon>
    </lineage>
</organism>
<sequence>MKNTIKKEMIIRSKMMFFIFQVKKSGTLLIINPAINKISLAKCMYFKKERSDKGVLFISEKITIQINAVPITTLPIL</sequence>
<accession>W1WN09</accession>
<evidence type="ECO:0000313" key="1">
    <source>
        <dbReference type="EMBL" id="ETJ17804.1"/>
    </source>
</evidence>
<name>W1WN09_9ZZZZ</name>
<gene>
    <name evidence="1" type="ORF">Q604_UNBC18723G0010</name>
</gene>
<proteinExistence type="predicted"/>
<comment type="caution">
    <text evidence="1">The sequence shown here is derived from an EMBL/GenBank/DDBJ whole genome shotgun (WGS) entry which is preliminary data.</text>
</comment>
<reference evidence="1" key="1">
    <citation type="submission" date="2013-12" db="EMBL/GenBank/DDBJ databases">
        <title>A Varibaculum cambriense genome reconstructed from a premature infant gut community with otherwise low bacterial novelty that shifts toward anaerobic metabolism during the third week of life.</title>
        <authorList>
            <person name="Brown C.T."/>
            <person name="Sharon I."/>
            <person name="Thomas B.C."/>
            <person name="Castelle C.J."/>
            <person name="Morowitz M.J."/>
            <person name="Banfield J.F."/>
        </authorList>
    </citation>
    <scope>NUCLEOTIDE SEQUENCE</scope>
</reference>
<dbReference type="EMBL" id="AZMM01018723">
    <property type="protein sequence ID" value="ETJ17804.1"/>
    <property type="molecule type" value="Genomic_DNA"/>
</dbReference>
<protein>
    <submittedName>
        <fullName evidence="1">Uncharacterized protein</fullName>
    </submittedName>
</protein>
<dbReference type="AlphaFoldDB" id="W1WN09"/>